<dbReference type="EMBL" id="BTRK01000001">
    <property type="protein sequence ID" value="GMR29859.1"/>
    <property type="molecule type" value="Genomic_DNA"/>
</dbReference>
<feature type="non-terminal residue" evidence="1">
    <location>
        <position position="1"/>
    </location>
</feature>
<dbReference type="AlphaFoldDB" id="A0AAN4YY46"/>
<name>A0AAN4YY46_9BILA</name>
<dbReference type="Proteomes" id="UP001328107">
    <property type="component" value="Unassembled WGS sequence"/>
</dbReference>
<evidence type="ECO:0000313" key="2">
    <source>
        <dbReference type="Proteomes" id="UP001328107"/>
    </source>
</evidence>
<proteinExistence type="predicted"/>
<organism evidence="1 2">
    <name type="scientific">Pristionchus mayeri</name>
    <dbReference type="NCBI Taxonomy" id="1317129"/>
    <lineage>
        <taxon>Eukaryota</taxon>
        <taxon>Metazoa</taxon>
        <taxon>Ecdysozoa</taxon>
        <taxon>Nematoda</taxon>
        <taxon>Chromadorea</taxon>
        <taxon>Rhabditida</taxon>
        <taxon>Rhabditina</taxon>
        <taxon>Diplogasteromorpha</taxon>
        <taxon>Diplogasteroidea</taxon>
        <taxon>Neodiplogasteridae</taxon>
        <taxon>Pristionchus</taxon>
    </lineage>
</organism>
<gene>
    <name evidence="1" type="ORF">PMAYCL1PPCAC_00054</name>
</gene>
<reference evidence="2" key="1">
    <citation type="submission" date="2022-10" db="EMBL/GenBank/DDBJ databases">
        <title>Genome assembly of Pristionchus species.</title>
        <authorList>
            <person name="Yoshida K."/>
            <person name="Sommer R.J."/>
        </authorList>
    </citation>
    <scope>NUCLEOTIDE SEQUENCE [LARGE SCALE GENOMIC DNA]</scope>
    <source>
        <strain evidence="2">RS5460</strain>
    </source>
</reference>
<feature type="non-terminal residue" evidence="1">
    <location>
        <position position="86"/>
    </location>
</feature>
<protein>
    <submittedName>
        <fullName evidence="1">Uncharacterized protein</fullName>
    </submittedName>
</protein>
<sequence length="86" mass="9383">AITSALNVVNFDDNDISGCGRAAQLEHPLKKALMASSKSGMNPLSGCTGFVWMFDRMLLVEYSSLCVGNSTMLRTLTMEKPQRIIV</sequence>
<evidence type="ECO:0000313" key="1">
    <source>
        <dbReference type="EMBL" id="GMR29859.1"/>
    </source>
</evidence>
<accession>A0AAN4YY46</accession>
<keyword evidence="2" id="KW-1185">Reference proteome</keyword>
<comment type="caution">
    <text evidence="1">The sequence shown here is derived from an EMBL/GenBank/DDBJ whole genome shotgun (WGS) entry which is preliminary data.</text>
</comment>